<evidence type="ECO:0000313" key="3">
    <source>
        <dbReference type="Proteomes" id="UP001055167"/>
    </source>
</evidence>
<gene>
    <name evidence="2" type="ORF">OPKNFCMD_5175</name>
</gene>
<protein>
    <submittedName>
        <fullName evidence="2">Uncharacterized protein</fullName>
    </submittedName>
</protein>
<reference evidence="2" key="2">
    <citation type="submission" date="2021-08" db="EMBL/GenBank/DDBJ databases">
        <authorList>
            <person name="Tani A."/>
            <person name="Ola A."/>
            <person name="Ogura Y."/>
            <person name="Katsura K."/>
            <person name="Hayashi T."/>
        </authorList>
    </citation>
    <scope>NUCLEOTIDE SEQUENCE</scope>
    <source>
        <strain evidence="2">KCTC 52305</strain>
    </source>
</reference>
<evidence type="ECO:0000256" key="1">
    <source>
        <dbReference type="SAM" id="MobiDB-lite"/>
    </source>
</evidence>
<dbReference type="Proteomes" id="UP001055167">
    <property type="component" value="Unassembled WGS sequence"/>
</dbReference>
<name>A0ABQ4R3Z5_9HYPH</name>
<evidence type="ECO:0000313" key="2">
    <source>
        <dbReference type="EMBL" id="GJD52410.1"/>
    </source>
</evidence>
<organism evidence="2 3">
    <name type="scientific">Methylobacterium crusticola</name>
    <dbReference type="NCBI Taxonomy" id="1697972"/>
    <lineage>
        <taxon>Bacteria</taxon>
        <taxon>Pseudomonadati</taxon>
        <taxon>Pseudomonadota</taxon>
        <taxon>Alphaproteobacteria</taxon>
        <taxon>Hyphomicrobiales</taxon>
        <taxon>Methylobacteriaceae</taxon>
        <taxon>Methylobacterium</taxon>
    </lineage>
</organism>
<feature type="region of interest" description="Disordered" evidence="1">
    <location>
        <begin position="104"/>
        <end position="141"/>
    </location>
</feature>
<accession>A0ABQ4R3Z5</accession>
<dbReference type="EMBL" id="BPQH01000019">
    <property type="protein sequence ID" value="GJD52410.1"/>
    <property type="molecule type" value="Genomic_DNA"/>
</dbReference>
<reference evidence="2" key="1">
    <citation type="journal article" date="2021" name="Front. Microbiol.">
        <title>Comprehensive Comparative Genomics and Phenotyping of Methylobacterium Species.</title>
        <authorList>
            <person name="Alessa O."/>
            <person name="Ogura Y."/>
            <person name="Fujitani Y."/>
            <person name="Takami H."/>
            <person name="Hayashi T."/>
            <person name="Sahin N."/>
            <person name="Tani A."/>
        </authorList>
    </citation>
    <scope>NUCLEOTIDE SEQUENCE</scope>
    <source>
        <strain evidence="2">KCTC 52305</strain>
    </source>
</reference>
<comment type="caution">
    <text evidence="2">The sequence shown here is derived from an EMBL/GenBank/DDBJ whole genome shotgun (WGS) entry which is preliminary data.</text>
</comment>
<keyword evidence="3" id="KW-1185">Reference proteome</keyword>
<proteinExistence type="predicted"/>
<sequence length="141" mass="14740">MPAVSRVSPAARQVWPAVALAGVSARGAMRQDATRRSLPCQATTSETWRQAGASAWSWSRAAGRSGPPETVFCGDRVPRPVAVTGSVAYTNSPMAGISVTAVTRSSRAGPASRRVGRRMTSAVMTGTRLPKGARGRSSNTR</sequence>